<evidence type="ECO:0000313" key="3">
    <source>
        <dbReference type="Proteomes" id="UP000266172"/>
    </source>
</evidence>
<dbReference type="RefSeq" id="WP_118097270.1">
    <property type="nucleotide sequence ID" value="NZ_QRVL01000005.1"/>
</dbReference>
<feature type="transmembrane region" description="Helical" evidence="1">
    <location>
        <begin position="21"/>
        <end position="46"/>
    </location>
</feature>
<feature type="transmembrane region" description="Helical" evidence="1">
    <location>
        <begin position="146"/>
        <end position="168"/>
    </location>
</feature>
<keyword evidence="1" id="KW-0472">Membrane</keyword>
<dbReference type="Proteomes" id="UP000266172">
    <property type="component" value="Unassembled WGS sequence"/>
</dbReference>
<name>A0A395V6W7_9FIRM</name>
<feature type="transmembrane region" description="Helical" evidence="1">
    <location>
        <begin position="79"/>
        <end position="96"/>
    </location>
</feature>
<dbReference type="Pfam" id="PF04854">
    <property type="entry name" value="DUF624"/>
    <property type="match status" value="1"/>
</dbReference>
<comment type="caution">
    <text evidence="2">The sequence shown here is derived from an EMBL/GenBank/DDBJ whole genome shotgun (WGS) entry which is preliminary data.</text>
</comment>
<keyword evidence="1" id="KW-0812">Transmembrane</keyword>
<keyword evidence="1" id="KW-1133">Transmembrane helix</keyword>
<protein>
    <submittedName>
        <fullName evidence="2">DUF624 domain-containing protein</fullName>
    </submittedName>
</protein>
<dbReference type="InterPro" id="IPR006938">
    <property type="entry name" value="DUF624"/>
</dbReference>
<evidence type="ECO:0000313" key="2">
    <source>
        <dbReference type="EMBL" id="RGS40780.1"/>
    </source>
</evidence>
<dbReference type="EMBL" id="QRVL01000005">
    <property type="protein sequence ID" value="RGS40780.1"/>
    <property type="molecule type" value="Genomic_DNA"/>
</dbReference>
<proteinExistence type="predicted"/>
<feature type="transmembrane region" description="Helical" evidence="1">
    <location>
        <begin position="175"/>
        <end position="192"/>
    </location>
</feature>
<reference evidence="2 3" key="1">
    <citation type="submission" date="2018-08" db="EMBL/GenBank/DDBJ databases">
        <title>A genome reference for cultivated species of the human gut microbiota.</title>
        <authorList>
            <person name="Zou Y."/>
            <person name="Xue W."/>
            <person name="Luo G."/>
        </authorList>
    </citation>
    <scope>NUCLEOTIDE SEQUENCE [LARGE SCALE GENOMIC DNA]</scope>
    <source>
        <strain evidence="2 3">AF22-12AC</strain>
    </source>
</reference>
<evidence type="ECO:0000256" key="1">
    <source>
        <dbReference type="SAM" id="Phobius"/>
    </source>
</evidence>
<accession>A0A395V6W7</accession>
<sequence>MNQFFDYNNKVFRVLGGLADCLILGALWIVCSIPVVTMGAATAAVYHAVNKSIVHGQGYTFREYCTALKADLKQTTGAWLLWGILAAFLAADLVVTRQFLAQGSALGALYYFFIVLSAMALAWEFYLTAYMARFEGTIRESMKKTLVMAVANLGWSALLTAVFVLFVLMCNDTQCLIVLFPGVFALVKNYVLEKVFRKYRTPEDLARELEMTREYRN</sequence>
<dbReference type="AlphaFoldDB" id="A0A395V6W7"/>
<gene>
    <name evidence="2" type="ORF">DWX93_08345</name>
</gene>
<organism evidence="2 3">
    <name type="scientific">Roseburia hominis</name>
    <dbReference type="NCBI Taxonomy" id="301301"/>
    <lineage>
        <taxon>Bacteria</taxon>
        <taxon>Bacillati</taxon>
        <taxon>Bacillota</taxon>
        <taxon>Clostridia</taxon>
        <taxon>Lachnospirales</taxon>
        <taxon>Lachnospiraceae</taxon>
        <taxon>Roseburia</taxon>
    </lineage>
</organism>
<feature type="transmembrane region" description="Helical" evidence="1">
    <location>
        <begin position="108"/>
        <end position="126"/>
    </location>
</feature>